<evidence type="ECO:0000313" key="7">
    <source>
        <dbReference type="EMBL" id="KHS53961.1"/>
    </source>
</evidence>
<dbReference type="SUPFAM" id="SSF48498">
    <property type="entry name" value="Tetracyclin repressor-like, C-terminal domain"/>
    <property type="match status" value="1"/>
</dbReference>
<dbReference type="InterPro" id="IPR025996">
    <property type="entry name" value="MT1864/Rv1816-like_C"/>
</dbReference>
<dbReference type="PATRIC" id="fig|1703.6.peg.309"/>
<dbReference type="GO" id="GO:0003700">
    <property type="term" value="F:DNA-binding transcription factor activity"/>
    <property type="evidence" value="ECO:0007669"/>
    <property type="project" value="TreeGrafter"/>
</dbReference>
<dbReference type="Pfam" id="PF13305">
    <property type="entry name" value="TetR_C_33"/>
    <property type="match status" value="1"/>
</dbReference>
<dbReference type="Gene3D" id="1.10.357.10">
    <property type="entry name" value="Tetracycline Repressor, domain 2"/>
    <property type="match status" value="1"/>
</dbReference>
<dbReference type="Pfam" id="PF00440">
    <property type="entry name" value="TetR_N"/>
    <property type="match status" value="1"/>
</dbReference>
<dbReference type="InterPro" id="IPR001647">
    <property type="entry name" value="HTH_TetR"/>
</dbReference>
<keyword evidence="2 4" id="KW-0238">DNA-binding</keyword>
<evidence type="ECO:0000256" key="4">
    <source>
        <dbReference type="PROSITE-ProRule" id="PRU00335"/>
    </source>
</evidence>
<keyword evidence="8" id="KW-1185">Reference proteome</keyword>
<protein>
    <submittedName>
        <fullName evidence="7">Regulatory protein TetR</fullName>
    </submittedName>
</protein>
<dbReference type="PANTHER" id="PTHR30055:SF243">
    <property type="entry name" value="HTH-TYPE TRANSCRIPTIONAL REGULATOR RV1816"/>
    <property type="match status" value="1"/>
</dbReference>
<comment type="caution">
    <text evidence="7">The sequence shown here is derived from an EMBL/GenBank/DDBJ whole genome shotgun (WGS) entry which is preliminary data.</text>
</comment>
<dbReference type="OrthoDB" id="3210322at2"/>
<dbReference type="GO" id="GO:0000976">
    <property type="term" value="F:transcription cis-regulatory region binding"/>
    <property type="evidence" value="ECO:0007669"/>
    <property type="project" value="TreeGrafter"/>
</dbReference>
<feature type="domain" description="HTH tetR-type" evidence="6">
    <location>
        <begin position="12"/>
        <end position="72"/>
    </location>
</feature>
<dbReference type="InterPro" id="IPR050109">
    <property type="entry name" value="HTH-type_TetR-like_transc_reg"/>
</dbReference>
<evidence type="ECO:0000256" key="1">
    <source>
        <dbReference type="ARBA" id="ARBA00023015"/>
    </source>
</evidence>
<reference evidence="7 8" key="1">
    <citation type="submission" date="2014-11" db="EMBL/GenBank/DDBJ databases">
        <title>Draft Genome Sequence of Brevibacterium linens AE038-8.</title>
        <authorList>
            <person name="Maizel D."/>
            <person name="Utturkar S.M."/>
            <person name="Brown S.D."/>
            <person name="Ferrero M."/>
            <person name="Rosen B.P."/>
        </authorList>
    </citation>
    <scope>NUCLEOTIDE SEQUENCE [LARGE SCALE GENOMIC DNA]</scope>
    <source>
        <strain evidence="7 8">AE038-8</strain>
    </source>
</reference>
<accession>A0A0B9A5F6</accession>
<evidence type="ECO:0000256" key="2">
    <source>
        <dbReference type="ARBA" id="ARBA00023125"/>
    </source>
</evidence>
<gene>
    <name evidence="7" type="ORF">AE0388_0422</name>
</gene>
<keyword evidence="3" id="KW-0804">Transcription</keyword>
<dbReference type="RefSeq" id="WP_039206661.1">
    <property type="nucleotide sequence ID" value="NZ_JTJZ01000012.1"/>
</dbReference>
<proteinExistence type="predicted"/>
<dbReference type="AlphaFoldDB" id="A0A0B9A5F6"/>
<evidence type="ECO:0000313" key="8">
    <source>
        <dbReference type="Proteomes" id="UP000031488"/>
    </source>
</evidence>
<dbReference type="InterPro" id="IPR009057">
    <property type="entry name" value="Homeodomain-like_sf"/>
</dbReference>
<name>A0A0B9A5F6_BRELN</name>
<dbReference type="Proteomes" id="UP000031488">
    <property type="component" value="Unassembled WGS sequence"/>
</dbReference>
<sequence>MAETTPRQRARIETEAQITAIGNRMVDDDGVDGLSLRAIARELGVVSSAVYRYVKSRDELLTILIRDAFTQIADAVDEVMEGERSVEALALRMLEWSRTYPNRWALIYGTPIADYEAPREQTVVPGTRIMVTLAELVAAGQDGAEAAPKGRAKSKESAATSKSSSRQRRGMEAALQPLREGLVELGLEFDDHVILETVTIWVAVIGLINGLRFGQFGPGFDDVEDDLMSGVVGRLGE</sequence>
<dbReference type="PANTHER" id="PTHR30055">
    <property type="entry name" value="HTH-TYPE TRANSCRIPTIONAL REGULATOR RUTR"/>
    <property type="match status" value="1"/>
</dbReference>
<dbReference type="PROSITE" id="PS50977">
    <property type="entry name" value="HTH_TETR_2"/>
    <property type="match status" value="1"/>
</dbReference>
<keyword evidence="1" id="KW-0805">Transcription regulation</keyword>
<feature type="DNA-binding region" description="H-T-H motif" evidence="4">
    <location>
        <begin position="35"/>
        <end position="54"/>
    </location>
</feature>
<evidence type="ECO:0000259" key="6">
    <source>
        <dbReference type="PROSITE" id="PS50977"/>
    </source>
</evidence>
<dbReference type="InterPro" id="IPR036271">
    <property type="entry name" value="Tet_transcr_reg_TetR-rel_C_sf"/>
</dbReference>
<dbReference type="EMBL" id="JTJZ01000012">
    <property type="protein sequence ID" value="KHS53961.1"/>
    <property type="molecule type" value="Genomic_DNA"/>
</dbReference>
<organism evidence="7 8">
    <name type="scientific">Brevibacterium linens</name>
    <dbReference type="NCBI Taxonomy" id="1703"/>
    <lineage>
        <taxon>Bacteria</taxon>
        <taxon>Bacillati</taxon>
        <taxon>Actinomycetota</taxon>
        <taxon>Actinomycetes</taxon>
        <taxon>Micrococcales</taxon>
        <taxon>Brevibacteriaceae</taxon>
        <taxon>Brevibacterium</taxon>
    </lineage>
</organism>
<dbReference type="SUPFAM" id="SSF46689">
    <property type="entry name" value="Homeodomain-like"/>
    <property type="match status" value="1"/>
</dbReference>
<evidence type="ECO:0000256" key="5">
    <source>
        <dbReference type="SAM" id="MobiDB-lite"/>
    </source>
</evidence>
<evidence type="ECO:0000256" key="3">
    <source>
        <dbReference type="ARBA" id="ARBA00023163"/>
    </source>
</evidence>
<feature type="region of interest" description="Disordered" evidence="5">
    <location>
        <begin position="144"/>
        <end position="171"/>
    </location>
</feature>